<protein>
    <submittedName>
        <fullName evidence="2">Asp23/Gls24 family envelope stress response protein</fullName>
    </submittedName>
</protein>
<name>A0A9D5LYD3_9FIRM</name>
<organism evidence="2 3">
    <name type="scientific">Ructibacterium gallinarum</name>
    <dbReference type="NCBI Taxonomy" id="2779355"/>
    <lineage>
        <taxon>Bacteria</taxon>
        <taxon>Bacillati</taxon>
        <taxon>Bacillota</taxon>
        <taxon>Clostridia</taxon>
        <taxon>Eubacteriales</taxon>
        <taxon>Oscillospiraceae</taxon>
        <taxon>Ructibacterium</taxon>
    </lineage>
</organism>
<evidence type="ECO:0000313" key="2">
    <source>
        <dbReference type="EMBL" id="MBE5040261.1"/>
    </source>
</evidence>
<dbReference type="EMBL" id="JADCKB010000013">
    <property type="protein sequence ID" value="MBE5040261.1"/>
    <property type="molecule type" value="Genomic_DNA"/>
</dbReference>
<keyword evidence="3" id="KW-1185">Reference proteome</keyword>
<dbReference type="PANTHER" id="PTHR34297">
    <property type="entry name" value="HYPOTHETICAL CYTOSOLIC PROTEIN-RELATED"/>
    <property type="match status" value="1"/>
</dbReference>
<evidence type="ECO:0000313" key="3">
    <source>
        <dbReference type="Proteomes" id="UP000806542"/>
    </source>
</evidence>
<evidence type="ECO:0000256" key="1">
    <source>
        <dbReference type="ARBA" id="ARBA00005721"/>
    </source>
</evidence>
<comment type="similarity">
    <text evidence="1">Belongs to the asp23 family.</text>
</comment>
<dbReference type="Proteomes" id="UP000806542">
    <property type="component" value="Unassembled WGS sequence"/>
</dbReference>
<dbReference type="RefSeq" id="WP_226392813.1">
    <property type="nucleotide sequence ID" value="NZ_JADCKB010000013.1"/>
</dbReference>
<dbReference type="AlphaFoldDB" id="A0A9D5LYD3"/>
<reference evidence="2" key="1">
    <citation type="submission" date="2020-10" db="EMBL/GenBank/DDBJ databases">
        <title>ChiBAC.</title>
        <authorList>
            <person name="Zenner C."/>
            <person name="Hitch T.C.A."/>
            <person name="Clavel T."/>
        </authorList>
    </citation>
    <scope>NUCLEOTIDE SEQUENCE</scope>
    <source>
        <strain evidence="2">DSM 107454</strain>
    </source>
</reference>
<dbReference type="Pfam" id="PF03780">
    <property type="entry name" value="Asp23"/>
    <property type="match status" value="1"/>
</dbReference>
<sequence length="118" mass="12937">MSAEVKNERGVIRISNNVIAKLAGYAATKCYGVVGMATRNSKDGLASLLKKESMDRGIKIKVVENALYIALYVIMEYGVNIGTVGDIVKNSVKYQVEEMTGLEVRSVTVNVESIRVHR</sequence>
<comment type="caution">
    <text evidence="2">The sequence shown here is derived from an EMBL/GenBank/DDBJ whole genome shotgun (WGS) entry which is preliminary data.</text>
</comment>
<gene>
    <name evidence="2" type="ORF">INF28_07275</name>
</gene>
<proteinExistence type="inferred from homology"/>
<dbReference type="PANTHER" id="PTHR34297:SF2">
    <property type="entry name" value="ASP23_GLS24 FAMILY ENVELOPE STRESS RESPONSE PROTEIN"/>
    <property type="match status" value="1"/>
</dbReference>
<accession>A0A9D5LYD3</accession>
<dbReference type="InterPro" id="IPR005531">
    <property type="entry name" value="Asp23"/>
</dbReference>